<name>A0AAJ1V292_9LACT</name>
<proteinExistence type="predicted"/>
<reference evidence="2" key="1">
    <citation type="submission" date="2023-05" db="EMBL/GenBank/DDBJ databases">
        <title>Cataloging the Phylogenetic Diversity of Human Bladder Bacteria.</title>
        <authorList>
            <person name="Du J."/>
        </authorList>
    </citation>
    <scope>NUCLEOTIDE SEQUENCE</scope>
    <source>
        <strain evidence="2">UMB1231</strain>
    </source>
</reference>
<dbReference type="Pfam" id="PF08460">
    <property type="entry name" value="SH3_5"/>
    <property type="match status" value="1"/>
</dbReference>
<dbReference type="RefSeq" id="WP_285065720.1">
    <property type="nucleotide sequence ID" value="NZ_JASOOE010000007.1"/>
</dbReference>
<dbReference type="AlphaFoldDB" id="A0AAJ1V292"/>
<organism evidence="2 3">
    <name type="scientific">Facklamia hominis</name>
    <dbReference type="NCBI Taxonomy" id="178214"/>
    <lineage>
        <taxon>Bacteria</taxon>
        <taxon>Bacillati</taxon>
        <taxon>Bacillota</taxon>
        <taxon>Bacilli</taxon>
        <taxon>Lactobacillales</taxon>
        <taxon>Aerococcaceae</taxon>
        <taxon>Facklamia</taxon>
    </lineage>
</organism>
<dbReference type="Gene3D" id="2.30.30.40">
    <property type="entry name" value="SH3 Domains"/>
    <property type="match status" value="1"/>
</dbReference>
<dbReference type="EMBL" id="JASOOE010000007">
    <property type="protein sequence ID" value="MDK7187280.1"/>
    <property type="molecule type" value="Genomic_DNA"/>
</dbReference>
<sequence length="134" mass="14566">MYPHKFGIVETPLEGKYGYGLPLHCYRLRGVNNSSPQPSPLPNPGTGGIEHIVKSYGETGRFTANQVVNIHNSCSKSSAVAAILNSGDSVYYDSVYITNKYMYISYVSYSGVRRYVPICTYSNGVKGPISGTIG</sequence>
<evidence type="ECO:0000259" key="1">
    <source>
        <dbReference type="Pfam" id="PF08460"/>
    </source>
</evidence>
<accession>A0AAJ1V292</accession>
<evidence type="ECO:0000313" key="2">
    <source>
        <dbReference type="EMBL" id="MDK7187280.1"/>
    </source>
</evidence>
<feature type="domain" description="SH3b" evidence="1">
    <location>
        <begin position="57"/>
        <end position="118"/>
    </location>
</feature>
<gene>
    <name evidence="2" type="ORF">QP433_04735</name>
</gene>
<protein>
    <submittedName>
        <fullName evidence="2">SH3 domain-containing protein</fullName>
    </submittedName>
</protein>
<dbReference type="InterPro" id="IPR003646">
    <property type="entry name" value="SH3-like_bac-type"/>
</dbReference>
<dbReference type="Proteomes" id="UP001229251">
    <property type="component" value="Unassembled WGS sequence"/>
</dbReference>
<evidence type="ECO:0000313" key="3">
    <source>
        <dbReference type="Proteomes" id="UP001229251"/>
    </source>
</evidence>
<comment type="caution">
    <text evidence="2">The sequence shown here is derived from an EMBL/GenBank/DDBJ whole genome shotgun (WGS) entry which is preliminary data.</text>
</comment>